<dbReference type="InterPro" id="IPR056180">
    <property type="entry name" value="ZPR1_jr_dom"/>
</dbReference>
<comment type="subcellular location">
    <subcellularLocation>
        <location evidence="1">Nucleus</location>
    </subcellularLocation>
</comment>
<dbReference type="Gene3D" id="2.20.25.420">
    <property type="entry name" value="ZPR1, zinc finger domain"/>
    <property type="match status" value="2"/>
</dbReference>
<evidence type="ECO:0000256" key="1">
    <source>
        <dbReference type="ARBA" id="ARBA00004123"/>
    </source>
</evidence>
<reference evidence="10 11" key="1">
    <citation type="journal article" date="2018" name="Nat. Ecol. Evol.">
        <title>Pezizomycetes genomes reveal the molecular basis of ectomycorrhizal truffle lifestyle.</title>
        <authorList>
            <person name="Murat C."/>
            <person name="Payen T."/>
            <person name="Noel B."/>
            <person name="Kuo A."/>
            <person name="Morin E."/>
            <person name="Chen J."/>
            <person name="Kohler A."/>
            <person name="Krizsan K."/>
            <person name="Balestrini R."/>
            <person name="Da Silva C."/>
            <person name="Montanini B."/>
            <person name="Hainaut M."/>
            <person name="Levati E."/>
            <person name="Barry K.W."/>
            <person name="Belfiori B."/>
            <person name="Cichocki N."/>
            <person name="Clum A."/>
            <person name="Dockter R.B."/>
            <person name="Fauchery L."/>
            <person name="Guy J."/>
            <person name="Iotti M."/>
            <person name="Le Tacon F."/>
            <person name="Lindquist E.A."/>
            <person name="Lipzen A."/>
            <person name="Malagnac F."/>
            <person name="Mello A."/>
            <person name="Molinier V."/>
            <person name="Miyauchi S."/>
            <person name="Poulain J."/>
            <person name="Riccioni C."/>
            <person name="Rubini A."/>
            <person name="Sitrit Y."/>
            <person name="Splivallo R."/>
            <person name="Traeger S."/>
            <person name="Wang M."/>
            <person name="Zifcakova L."/>
            <person name="Wipf D."/>
            <person name="Zambonelli A."/>
            <person name="Paolocci F."/>
            <person name="Nowrousian M."/>
            <person name="Ottonello S."/>
            <person name="Baldrian P."/>
            <person name="Spatafora J.W."/>
            <person name="Henrissat B."/>
            <person name="Nagy L.G."/>
            <person name="Aury J.M."/>
            <person name="Wincker P."/>
            <person name="Grigoriev I.V."/>
            <person name="Bonfante P."/>
            <person name="Martin F.M."/>
        </authorList>
    </citation>
    <scope>NUCLEOTIDE SEQUENCE [LARGE SCALE GENOMIC DNA]</scope>
    <source>
        <strain evidence="10 11">RN42</strain>
    </source>
</reference>
<dbReference type="FunFam" id="2.60.120.1040:FF:000003">
    <property type="entry name" value="Zinc finger protein zpr1"/>
    <property type="match status" value="1"/>
</dbReference>
<evidence type="ECO:0000313" key="10">
    <source>
        <dbReference type="EMBL" id="RPA87994.1"/>
    </source>
</evidence>
<feature type="domain" description="Zinc finger ZPR1-type" evidence="9">
    <location>
        <begin position="262"/>
        <end position="423"/>
    </location>
</feature>
<dbReference type="AlphaFoldDB" id="A0A3N4J282"/>
<dbReference type="OrthoDB" id="308464at2759"/>
<evidence type="ECO:0000256" key="8">
    <source>
        <dbReference type="ARBA" id="ARBA00054139"/>
    </source>
</evidence>
<keyword evidence="7" id="KW-0539">Nucleus</keyword>
<feature type="domain" description="Zinc finger ZPR1-type" evidence="9">
    <location>
        <begin position="49"/>
        <end position="206"/>
    </location>
</feature>
<name>A0A3N4J282_ASCIM</name>
<dbReference type="NCBIfam" id="TIGR00310">
    <property type="entry name" value="ZPR1_znf"/>
    <property type="match status" value="2"/>
</dbReference>
<keyword evidence="3" id="KW-0479">Metal-binding</keyword>
<dbReference type="Gene3D" id="2.60.120.1040">
    <property type="entry name" value="ZPR1, A/B domain"/>
    <property type="match status" value="2"/>
</dbReference>
<dbReference type="PANTHER" id="PTHR10876:SF0">
    <property type="entry name" value="ZINC FINGER PROTEIN ZPR1"/>
    <property type="match status" value="1"/>
</dbReference>
<dbReference type="InterPro" id="IPR040141">
    <property type="entry name" value="ZPR1"/>
</dbReference>
<keyword evidence="6" id="KW-0862">Zinc</keyword>
<sequence>MSAESSAPKEIVHTNEDFFKKIGDAVETVDKTKDIDDDDEPQVVDRIESLCMNCHEDGETKLFLTRIPFFKEVILMSFYCPHCHFRNNEIQSAGMIQERGVKFVFHVNNKEDMNRQIVKSDSCTCRFEELDLEVPAQRGQLTTVEGLLRTVHDDLALAQESRKEVDPEGYEQVEKFLAKLIQYVNGEKFPMTITVDDPSGNSWVEPSPEDARGKWVRSQYLRSKDQNEFLALAAPGEGEDDQAQQDPVDVDIVPDEVYTFPATCPSCVQHCETHMKTVDIPHFKDVIIMATNCDHCGYKSNEVKTGGAVPTKGRRITLKVQDEEDLARDILKSETCALTCPELNLDLTPGTLGGRFTTVEGLLSQVHDELHARVFAEMDGDSIEPERKQRWLKFFEGLKEAKEGKKKFTLILEDPMASSYLQNLYAPDPDPEMVIEDYERTHEQEEDLGLLDMKTEGYEEQEAIDQAERDAKAKRLADIEMEESKKKAEELMEKNAQ</sequence>
<evidence type="ECO:0000256" key="7">
    <source>
        <dbReference type="ARBA" id="ARBA00023242"/>
    </source>
</evidence>
<proteinExistence type="inferred from homology"/>
<protein>
    <submittedName>
        <fullName evidence="10">Zf-ZPR1-domain-containing protein</fullName>
    </submittedName>
</protein>
<dbReference type="FunFam" id="2.60.120.1040:FF:000001">
    <property type="entry name" value="Zinc finger protein ZPR1"/>
    <property type="match status" value="1"/>
</dbReference>
<dbReference type="SMART" id="SM00709">
    <property type="entry name" value="Zpr1"/>
    <property type="match status" value="2"/>
</dbReference>
<evidence type="ECO:0000256" key="3">
    <source>
        <dbReference type="ARBA" id="ARBA00022723"/>
    </source>
</evidence>
<organism evidence="10 11">
    <name type="scientific">Ascobolus immersus RN42</name>
    <dbReference type="NCBI Taxonomy" id="1160509"/>
    <lineage>
        <taxon>Eukaryota</taxon>
        <taxon>Fungi</taxon>
        <taxon>Dikarya</taxon>
        <taxon>Ascomycota</taxon>
        <taxon>Pezizomycotina</taxon>
        <taxon>Pezizomycetes</taxon>
        <taxon>Pezizales</taxon>
        <taxon>Ascobolaceae</taxon>
        <taxon>Ascobolus</taxon>
    </lineage>
</organism>
<dbReference type="STRING" id="1160509.A0A3N4J282"/>
<dbReference type="Proteomes" id="UP000275078">
    <property type="component" value="Unassembled WGS sequence"/>
</dbReference>
<dbReference type="FunFam" id="2.20.25.420:FF:000002">
    <property type="entry name" value="Zinc finger protein ZPR1"/>
    <property type="match status" value="1"/>
</dbReference>
<evidence type="ECO:0000259" key="9">
    <source>
        <dbReference type="SMART" id="SM00709"/>
    </source>
</evidence>
<dbReference type="Pfam" id="PF22794">
    <property type="entry name" value="jr-ZPR1"/>
    <property type="match status" value="2"/>
</dbReference>
<dbReference type="InterPro" id="IPR004457">
    <property type="entry name" value="Znf_ZPR1"/>
</dbReference>
<comment type="function">
    <text evidence="8">Acts as a protein folding chaperone for elongation factor 1-alpha.</text>
</comment>
<comment type="similarity">
    <text evidence="2">Belongs to the ZPR1 family.</text>
</comment>
<keyword evidence="5" id="KW-0863">Zinc-finger</keyword>
<evidence type="ECO:0000256" key="4">
    <source>
        <dbReference type="ARBA" id="ARBA00022737"/>
    </source>
</evidence>
<dbReference type="EMBL" id="ML119645">
    <property type="protein sequence ID" value="RPA87994.1"/>
    <property type="molecule type" value="Genomic_DNA"/>
</dbReference>
<evidence type="ECO:0000256" key="2">
    <source>
        <dbReference type="ARBA" id="ARBA00008354"/>
    </source>
</evidence>
<evidence type="ECO:0000313" key="11">
    <source>
        <dbReference type="Proteomes" id="UP000275078"/>
    </source>
</evidence>
<dbReference type="FunFam" id="2.20.25.420:FF:000001">
    <property type="entry name" value="Zinc finger protein ZPR1"/>
    <property type="match status" value="1"/>
</dbReference>
<keyword evidence="4" id="KW-0677">Repeat</keyword>
<evidence type="ECO:0000256" key="5">
    <source>
        <dbReference type="ARBA" id="ARBA00022771"/>
    </source>
</evidence>
<dbReference type="GO" id="GO:0008270">
    <property type="term" value="F:zinc ion binding"/>
    <property type="evidence" value="ECO:0007669"/>
    <property type="project" value="UniProtKB-KW"/>
</dbReference>
<evidence type="ECO:0000256" key="6">
    <source>
        <dbReference type="ARBA" id="ARBA00022833"/>
    </source>
</evidence>
<keyword evidence="11" id="KW-1185">Reference proteome</keyword>
<dbReference type="PANTHER" id="PTHR10876">
    <property type="entry name" value="ZINC FINGER PROTEIN ZPR1"/>
    <property type="match status" value="1"/>
</dbReference>
<accession>A0A3N4J282</accession>
<dbReference type="Pfam" id="PF03367">
    <property type="entry name" value="Zn_ribbon_ZPR1"/>
    <property type="match status" value="2"/>
</dbReference>
<dbReference type="GO" id="GO:0005634">
    <property type="term" value="C:nucleus"/>
    <property type="evidence" value="ECO:0007669"/>
    <property type="project" value="UniProtKB-SubCell"/>
</dbReference>
<dbReference type="InterPro" id="IPR042451">
    <property type="entry name" value="ZPR1_A/B_dom"/>
</dbReference>
<gene>
    <name evidence="10" type="ORF">BJ508DRAFT_409914</name>
</gene>
<dbReference type="InterPro" id="IPR042452">
    <property type="entry name" value="ZPR1_Znf1/2"/>
</dbReference>